<keyword evidence="3" id="KW-1185">Reference proteome</keyword>
<sequence>MSKAMKYKKRQRCLQQQKQRKLLECSSSTKKEASTVVAVGGATTSEPACSSSEEEEEEGDNKTTSSVEKSVKGKKRSIDVALQPFDRTDYMCCVEEEQGEETDVDEIMRRCDNVDSDSGTEEEEEDDDDEGKMTASLKKLVEDLGWTDYLCSGGRDNWTCKGSHPNRLFLDADIRRYLSRK</sequence>
<feature type="compositionally biased region" description="Acidic residues" evidence="1">
    <location>
        <begin position="114"/>
        <end position="130"/>
    </location>
</feature>
<feature type="region of interest" description="Disordered" evidence="1">
    <location>
        <begin position="98"/>
        <end position="133"/>
    </location>
</feature>
<protein>
    <submittedName>
        <fullName evidence="2">Uncharacterized protein</fullName>
    </submittedName>
</protein>
<evidence type="ECO:0000256" key="1">
    <source>
        <dbReference type="SAM" id="MobiDB-lite"/>
    </source>
</evidence>
<reference evidence="2 3" key="1">
    <citation type="submission" date="2024-04" db="EMBL/GenBank/DDBJ databases">
        <authorList>
            <person name="Fracassetti M."/>
        </authorList>
    </citation>
    <scope>NUCLEOTIDE SEQUENCE [LARGE SCALE GENOMIC DNA]</scope>
</reference>
<evidence type="ECO:0000313" key="3">
    <source>
        <dbReference type="Proteomes" id="UP001497516"/>
    </source>
</evidence>
<dbReference type="Proteomes" id="UP001497516">
    <property type="component" value="Chromosome 4"/>
</dbReference>
<evidence type="ECO:0000313" key="2">
    <source>
        <dbReference type="EMBL" id="CAL1380068.1"/>
    </source>
</evidence>
<name>A0AAV2E2U2_9ROSI</name>
<dbReference type="EMBL" id="OZ034817">
    <property type="protein sequence ID" value="CAL1380068.1"/>
    <property type="molecule type" value="Genomic_DNA"/>
</dbReference>
<accession>A0AAV2E2U2</accession>
<gene>
    <name evidence="2" type="ORF">LTRI10_LOCUS21539</name>
</gene>
<proteinExistence type="predicted"/>
<feature type="region of interest" description="Disordered" evidence="1">
    <location>
        <begin position="24"/>
        <end position="75"/>
    </location>
</feature>
<organism evidence="2 3">
    <name type="scientific">Linum trigynum</name>
    <dbReference type="NCBI Taxonomy" id="586398"/>
    <lineage>
        <taxon>Eukaryota</taxon>
        <taxon>Viridiplantae</taxon>
        <taxon>Streptophyta</taxon>
        <taxon>Embryophyta</taxon>
        <taxon>Tracheophyta</taxon>
        <taxon>Spermatophyta</taxon>
        <taxon>Magnoliopsida</taxon>
        <taxon>eudicotyledons</taxon>
        <taxon>Gunneridae</taxon>
        <taxon>Pentapetalae</taxon>
        <taxon>rosids</taxon>
        <taxon>fabids</taxon>
        <taxon>Malpighiales</taxon>
        <taxon>Linaceae</taxon>
        <taxon>Linum</taxon>
    </lineage>
</organism>
<dbReference type="AlphaFoldDB" id="A0AAV2E2U2"/>